<evidence type="ECO:0000313" key="1">
    <source>
        <dbReference type="EMBL" id="CDH50798.1"/>
    </source>
</evidence>
<dbReference type="Proteomes" id="UP000027586">
    <property type="component" value="Unassembled WGS sequence"/>
</dbReference>
<reference evidence="1" key="1">
    <citation type="submission" date="2013-08" db="EMBL/GenBank/DDBJ databases">
        <title>Gene expansion shapes genome architecture in the human pathogen Lichtheimia corymbifera: an evolutionary genomics analysis in the ancient terrestrial Mucorales (Mucoromycotina).</title>
        <authorList>
            <person name="Schwartze V.U."/>
            <person name="Winter S."/>
            <person name="Shelest E."/>
            <person name="Marcet-Houben M."/>
            <person name="Horn F."/>
            <person name="Wehner S."/>
            <person name="Hoffmann K."/>
            <person name="Riege K."/>
            <person name="Sammeth M."/>
            <person name="Nowrousian M."/>
            <person name="Valiante V."/>
            <person name="Linde J."/>
            <person name="Jacobsen I.D."/>
            <person name="Marz M."/>
            <person name="Brakhage A.A."/>
            <person name="Gabaldon T."/>
            <person name="Bocker S."/>
            <person name="Voigt K."/>
        </authorList>
    </citation>
    <scope>NUCLEOTIDE SEQUENCE [LARGE SCALE GENOMIC DNA]</scope>
    <source>
        <strain evidence="1">FSU 9682</strain>
    </source>
</reference>
<accession>A0A068RKU0</accession>
<evidence type="ECO:0000313" key="2">
    <source>
        <dbReference type="Proteomes" id="UP000027586"/>
    </source>
</evidence>
<dbReference type="AlphaFoldDB" id="A0A068RKU0"/>
<proteinExistence type="predicted"/>
<protein>
    <submittedName>
        <fullName evidence="1">Uncharacterized protein</fullName>
    </submittedName>
</protein>
<comment type="caution">
    <text evidence="1">The sequence shown here is derived from an EMBL/GenBank/DDBJ whole genome shotgun (WGS) entry which is preliminary data.</text>
</comment>
<sequence>MKARPGLGYVFGYLTTVMTIDYPGYGSFQEHKDAETCFDRDNEEVDHEHQEPCQSKLEFGYMAAVRTTWLMMESNNEIKDNAKQRQRPLILVTFQFHVTSYGYIMDLIVGSQHQTPIHPIISNPGPLAAVDHW</sequence>
<keyword evidence="2" id="KW-1185">Reference proteome</keyword>
<organism evidence="1 2">
    <name type="scientific">Lichtheimia corymbifera JMRC:FSU:9682</name>
    <dbReference type="NCBI Taxonomy" id="1263082"/>
    <lineage>
        <taxon>Eukaryota</taxon>
        <taxon>Fungi</taxon>
        <taxon>Fungi incertae sedis</taxon>
        <taxon>Mucoromycota</taxon>
        <taxon>Mucoromycotina</taxon>
        <taxon>Mucoromycetes</taxon>
        <taxon>Mucorales</taxon>
        <taxon>Lichtheimiaceae</taxon>
        <taxon>Lichtheimia</taxon>
    </lineage>
</organism>
<name>A0A068RKU0_9FUNG</name>
<dbReference type="EMBL" id="CBTN010000007">
    <property type="protein sequence ID" value="CDH50798.1"/>
    <property type="molecule type" value="Genomic_DNA"/>
</dbReference>
<dbReference type="VEuPathDB" id="FungiDB:LCOR_02491.1"/>
<gene>
    <name evidence="1" type="ORF">LCOR_02491.1</name>
</gene>